<keyword evidence="2" id="KW-1185">Reference proteome</keyword>
<organism evidence="1 2">
    <name type="scientific">Achromobacter phage Motura</name>
    <dbReference type="NCBI Taxonomy" id="2591403"/>
    <lineage>
        <taxon>Viruses</taxon>
        <taxon>Duplodnaviria</taxon>
        <taxon>Heunggongvirae</taxon>
        <taxon>Uroviricota</taxon>
        <taxon>Caudoviricetes</taxon>
        <taxon>Moturavirus</taxon>
        <taxon>Moturavirus motura</taxon>
    </lineage>
</organism>
<protein>
    <submittedName>
        <fullName evidence="1">Uncharacterized protein</fullName>
    </submittedName>
</protein>
<evidence type="ECO:0000313" key="1">
    <source>
        <dbReference type="EMBL" id="QDH83553.1"/>
    </source>
</evidence>
<dbReference type="EMBL" id="MN094788">
    <property type="protein sequence ID" value="QDH83553.1"/>
    <property type="molecule type" value="Genomic_DNA"/>
</dbReference>
<evidence type="ECO:0000313" key="2">
    <source>
        <dbReference type="Proteomes" id="UP000320799"/>
    </source>
</evidence>
<dbReference type="Proteomes" id="UP000320799">
    <property type="component" value="Segment"/>
</dbReference>
<dbReference type="RefSeq" id="YP_009903752.1">
    <property type="nucleotide sequence ID" value="NC_049849.1"/>
</dbReference>
<sequence>MSKKHPINNGLPAGLHFSDIKIGDELVIGWNDAPEEKVIVLASPGLLHPKSYKGGVTIRVMSDADNHRTLHSSIDGAQVIERTGRNIFQLL</sequence>
<accession>A0A514CSV5</accession>
<proteinExistence type="predicted"/>
<name>A0A514CSV5_9CAUD</name>
<dbReference type="GeneID" id="56136028"/>
<reference evidence="1 2" key="1">
    <citation type="submission" date="2019-06" db="EMBL/GenBank/DDBJ databases">
        <authorList>
            <person name="Kincaid V.D."/>
            <person name="Fuller A."/>
            <person name="Hodges K."/>
            <person name="Bansal M."/>
            <person name="Essig J."/>
            <person name="Johnson A."/>
        </authorList>
    </citation>
    <scope>NUCLEOTIDE SEQUENCE [LARGE SCALE GENOMIC DNA]</scope>
</reference>
<dbReference type="KEGG" id="vg:56136028"/>